<dbReference type="InterPro" id="IPR049900">
    <property type="entry name" value="PKS_mFAS_DH"/>
</dbReference>
<dbReference type="InterPro" id="IPR013968">
    <property type="entry name" value="PKS_KR"/>
</dbReference>
<dbReference type="PROSITE" id="PS00455">
    <property type="entry name" value="AMP_BINDING"/>
    <property type="match status" value="1"/>
</dbReference>
<dbReference type="InterPro" id="IPR016036">
    <property type="entry name" value="Malonyl_transacylase_ACP-bd"/>
</dbReference>
<evidence type="ECO:0000256" key="8">
    <source>
        <dbReference type="ARBA" id="ARBA00023268"/>
    </source>
</evidence>
<evidence type="ECO:0000313" key="16">
    <source>
        <dbReference type="Proteomes" id="UP001338125"/>
    </source>
</evidence>
<dbReference type="InterPro" id="IPR049552">
    <property type="entry name" value="PKS_DH_N"/>
</dbReference>
<dbReference type="SMART" id="SM00825">
    <property type="entry name" value="PKS_KS"/>
    <property type="match status" value="1"/>
</dbReference>
<dbReference type="InterPro" id="IPR014043">
    <property type="entry name" value="Acyl_transferase_dom"/>
</dbReference>
<dbReference type="InterPro" id="IPR020807">
    <property type="entry name" value="PKS_DH"/>
</dbReference>
<dbReference type="CDD" id="cd02440">
    <property type="entry name" value="AdoMet_MTases"/>
    <property type="match status" value="1"/>
</dbReference>
<evidence type="ECO:0000256" key="4">
    <source>
        <dbReference type="ARBA" id="ARBA00022603"/>
    </source>
</evidence>
<feature type="compositionally biased region" description="Low complexity" evidence="11">
    <location>
        <begin position="2322"/>
        <end position="2338"/>
    </location>
</feature>
<dbReference type="InterPro" id="IPR006162">
    <property type="entry name" value="Ppantetheine_attach_site"/>
</dbReference>
<evidence type="ECO:0000256" key="10">
    <source>
        <dbReference type="PROSITE-ProRule" id="PRU01363"/>
    </source>
</evidence>
<evidence type="ECO:0000256" key="6">
    <source>
        <dbReference type="ARBA" id="ARBA00022737"/>
    </source>
</evidence>
<dbReference type="CDD" id="cd00833">
    <property type="entry name" value="PKS"/>
    <property type="match status" value="1"/>
</dbReference>
<evidence type="ECO:0000259" key="13">
    <source>
        <dbReference type="PROSITE" id="PS52004"/>
    </source>
</evidence>
<dbReference type="CDD" id="cd19532">
    <property type="entry name" value="C_PKS-NRPS"/>
    <property type="match status" value="1"/>
</dbReference>
<dbReference type="SUPFAM" id="SSF55048">
    <property type="entry name" value="Probable ACP-binding domain of malonyl-CoA ACP transacylase"/>
    <property type="match status" value="1"/>
</dbReference>
<dbReference type="Gene3D" id="1.10.1200.10">
    <property type="entry name" value="ACP-like"/>
    <property type="match status" value="2"/>
</dbReference>
<feature type="active site" description="Proton donor; for dehydratase activity" evidence="10">
    <location>
        <position position="1132"/>
    </location>
</feature>
<dbReference type="InterPro" id="IPR020845">
    <property type="entry name" value="AMP-binding_CS"/>
</dbReference>
<dbReference type="Pfam" id="PF23297">
    <property type="entry name" value="ACP_SdgA_C"/>
    <property type="match status" value="1"/>
</dbReference>
<comment type="similarity">
    <text evidence="9">In the C-terminal section; belongs to the NRP synthetase family.</text>
</comment>
<sequence length="3452" mass="376086">MSEGAFDRRLNFDNFYNDNGEAHGQTNVSKQSYLLEEDVRHFDAQFFRINPKEAQGMDPQQRFLLETVYEALESAGMPLTSVKGSQTSVHVGVMTNDYFLIRSRDAETLSSHAATGLTNSILSNRISYFFDLHGPSLTLDTACSSSLVGLHLAVQGLRKGEATQAIVAGVNLLLDPIWFISESSLHMLSPEARSRMWDKSANGYARGEGCAAVVLKPLSLAIRDGDHIECIIRETGVNSDGLTDGLTMPSPIAQAALIRQTYKNAGLDLVADRCQYFECHGTGTQAGDPVEAQAIRDAFFPVDAPGEETAANNPLYCGSIKTIIGHLEGCAGLAGLIKASLAIQHSAIPPNMHFNELSPKVEPFYTNLEIPKSLIPWPETHGQPRRASVNSFGFGGTNAHAILESYQSPPPLPTITEQIEQSSETVKTDLIGPFLFSGRTRSSLLNSVMRLLEHIIHNPELDLDAVSSALQSRRTTFSRRLAIPAVENRQQLIDQLHEQAQLAHHTAIDSAFGIEGLNEGDLDNAPRILGIFTGQGAQAAQMGRTLIMHCKLFRESIEKCQEALASLPEAAPTWSLMEELLADKSKSRISEALFSQPLCTAIQIGLVDLLRAAGIKFSAVVGHSSGEIGAAYAAGLLGARDAIAIAYYRGYVAHLAKGPNGEKGGMMAASMSFNDATVLCSETRFAGRVGVAASNAPSSVTLSGDLDAIDEMKEYLESKQIQAKKLLVDTAYHSHHMHRCSKQYLKLLKKLKVALHKPSEDSDCAWLSSVRPNTSMLDNVDNAVKDQYWVDNMVNPVLFSEAVSFATMQSTEPFAFGLEVGPHPALKGPVAQTLKPLTTSPLPYSGCLERGRCGINIMSAMLGLVWSHLGSSAVDFAGWREAFGLQAQTAMIKNLPSYPWDHFQVLWHESRLSHNYRLGSQPYNKLLGRLREDSQYEMTWRNMFHLNEMPWVRGHSFQKQVLFPAAGYVSLALEAAKMFVHGRPIKAMEVIDMKIPKAIGIGENEGIEVLFTIRSTSRPAAVKDGAVFEAEFVCFSCPDERTLDKTCEGQLLIHLGQAEAGYLPPNAIAETQLRPLSTDRFYRATQELGFGYEGVFNAIKSVSKSWDHAQGVATWDTSDLDIGCTLHPAVLDVAFQVGLAAFLSNAEGSLGGQYLPVGIRRLIIDPNERFQAQSEQTSINVEALIARSASKGTIEVDIQVCAAASETCGIQVDGLIMKQLSEAPESDDRNIFATTIWDTDASFGLPAPLESDSSGIVGCRSHVASFMRMISHKYPRTKILEIGTGVGETTQRVLDAIGDAYWTYTCTDNTEEPYTELRESLSEDNLGKVDFKVLNIESPAATQGFSEGSFDVVIAALALGKSSDAFDAVKNARALLRPGGYLILVEATGSKAPDTSYPNITAKEWDDILQDAGFSGIDSISHDHSEISKHSYSTFVTQAMDDRLEILRDPLLSIDEVPQSPLLIVGGKTLAVSRLVRRLEKMLRRWSTYIQTCESVEELDASGILPGTFILYLSDLDRPFWDEPPTVKALEGLQEMLGAAHCILWVTTGRLQDNLSAGIMVGIGRALAHELPHVTMNFLDFDTGETWDADIVARQLLGMALNSEKDENNGTLWLQEPEIVVKDGQVKTARVIPDADCNNNINANRRRVRKLAQPTEVVEVKYDGATSKTTLFQAKPFTVSESNVAIDVDMSVALSKGEETPAVISVGRLQGSDSKALVLSDTDASTLVVPADSVFYLEYSEAYSAETLVGVASSLVASHLLSTLPRHGTTLVYGSSTSLENSLSREASKTGKKLLFVSITTSTIKTRENSIFVHPRASAHLVRRQIPRDTTSLVSFSDADLDTLLPSLPPRCSVQHFDPTALFQEPDAVAKALAKAYDDHKITVSSSPLNVSTVNIKDAPQGLLSQRERLSVVLDWKREDALDCLVQPLDARTVFSPNKTYLLVGMVSELGQSLCRFMITGGARNIVLASRSGNKEPIWAAELRSYGADVRVMKMDVTDRESVREAIGLIRQTMPAIGGVVNAALVLEAGIFMNLTADSAERQMKPKITGSFNLDQEFANENLDFFLVLGSLGTVTGNPGQCMYHAGNMFMSTLVAKRRSRGQNATVLHFGVLVDLGHVTQSDRDKGTNLEDYLRALRMTPIAEAEFHHMIVQAIISGRPGPGNGEIVMGIASFVDDGKAKRPDWASRPDLSHLVHLPTSSNGPVQDNVSSSVQNLRDNLFNSTNIEEATEAVKELFYEKLEVMVAVPRSSVNGNAPLSQLGLDSLSGIEIRKWLLKETGVAIPLMRILGRESFSAIVGSVAKKFMEKRGTESQDSKANVTEAKAQPAAEQPKAELPAKTAPLPLRIETFRDSDPKFSGTSSPEVSTPSSEEARMMDSKILETGASSSSSDSGIIEPLDLTFDRSERLSFAQASIHFLSNFLADKTLFNAVMQYTIKGRLDVHRLKRAIDKVSAHHEIYRTCFFEEPENRQMKQFVASHIDLPRLAIMESTSSRVDDIQKTFDAVAKHEFVISIGDTLRAAVVSHEPTLHTFVIGVHPIAVDVMSFGVFVRDLDRAYRMMSLSANPGSYLDFTRQQYEDLESGQLEESINFWQQHLESAPAQLPLFPFAKVQARETQSVYNKHTLVKAIGNKASQGIEKTSQKLGVTPLQLFIASIHILLSRLADTEDVCIGIPDSGRAQLEDPEDSIGHYANFLPVRFRTSHDQTISKTIEHVSEAIFSAFDNAQVPLSLILEKLGVERSPTYMPLFQVAFNYRVGEIAEMPLGDCTLTMDKMADVRMPYDLMFTITRTPAQGYLVELMVNEYLYSKSSSEFVLDSYINLLGSLSEDQSVTLRDCKLYSEAQLRQAVGLGTGPTVSHPWPETIIERLQQVCSAHPESPAVKDSDKALTYSQLMDRVKICAAALLDSGAVAGSRVAVLCEPSVDSWTAMLAVLLPSARHRAMIQECKPALVIVHAATANIFAERISDGEIRSLNISSLHISAQVPNTTASTINGESFLLFTSGSTGVPKGIKLTQRGMLNYAAAKSRALGLKQPKVLQQSSLSFDMSIAQSLNAMLNGGTLVVAPLKARGDPRILAQLIVDEGIEFTLTTPSEYLMLATFASDILNKCASWKYACSGGEAVTERLLAALRQLSIPNLTFMDCYGPTEISCAATFRTVAVNASISSDGDATVSTIGKAIQNTSIYILSETGTPVPPGIPGEICVGGAGVALGYLDAKMTSAKFVKNTFATADYLARGWDLMYKTGDKGVLQSDGSITFLGRADSNDTLVKLRGLRIDLAEVSSAILKAAPESLADAVVTVRGDPQFLVAHVVPLPGKKVSQGQLDSLRRNLSLPRYMIPSMIQSLDRLPITANGKVDRKAVQALPLPAQATEEDDAAPLTALEAELKSIWVDIIGTVAGAIGPDTDFFAVGGSSLLLVHVQMAIRKEKGVMLSLHELYQVSTLRKMALAIEKR</sequence>
<dbReference type="InterPro" id="IPR049551">
    <property type="entry name" value="PKS_DH_C"/>
</dbReference>
<dbReference type="InterPro" id="IPR045851">
    <property type="entry name" value="AMP-bd_C_sf"/>
</dbReference>
<dbReference type="SUPFAM" id="SSF53335">
    <property type="entry name" value="S-adenosyl-L-methionine-dependent methyltransferases"/>
    <property type="match status" value="1"/>
</dbReference>
<name>A0ABR0SHB5_9HYPO</name>
<evidence type="ECO:0000259" key="12">
    <source>
        <dbReference type="PROSITE" id="PS50075"/>
    </source>
</evidence>
<dbReference type="Pfam" id="PF02801">
    <property type="entry name" value="Ketoacyl-synt_C"/>
    <property type="match status" value="1"/>
</dbReference>
<feature type="region of interest" description="Disordered" evidence="11">
    <location>
        <begin position="2351"/>
        <end position="2375"/>
    </location>
</feature>
<gene>
    <name evidence="15" type="ORF">PT974_09824</name>
</gene>
<feature type="domain" description="PKS/mFAS DH" evidence="14">
    <location>
        <begin position="924"/>
        <end position="1226"/>
    </location>
</feature>
<keyword evidence="6" id="KW-0677">Repeat</keyword>
<evidence type="ECO:0000256" key="1">
    <source>
        <dbReference type="ARBA" id="ARBA00022450"/>
    </source>
</evidence>
<dbReference type="Pfam" id="PF14765">
    <property type="entry name" value="PS-DH"/>
    <property type="match status" value="1"/>
</dbReference>
<dbReference type="InterPro" id="IPR020841">
    <property type="entry name" value="PKS_Beta-ketoAc_synthase_dom"/>
</dbReference>
<dbReference type="InterPro" id="IPR057326">
    <property type="entry name" value="KR_dom"/>
</dbReference>
<evidence type="ECO:0000256" key="2">
    <source>
        <dbReference type="ARBA" id="ARBA00022553"/>
    </source>
</evidence>
<reference evidence="15 16" key="1">
    <citation type="submission" date="2024-01" db="EMBL/GenBank/DDBJ databases">
        <title>Complete genome of Cladobotryum mycophilum ATHUM6906.</title>
        <authorList>
            <person name="Christinaki A.C."/>
            <person name="Myridakis A.I."/>
            <person name="Kouvelis V.N."/>
        </authorList>
    </citation>
    <scope>NUCLEOTIDE SEQUENCE [LARGE SCALE GENOMIC DNA]</scope>
    <source>
        <strain evidence="15 16">ATHUM6906</strain>
    </source>
</reference>
<dbReference type="InterPro" id="IPR042104">
    <property type="entry name" value="PKS_dehydratase_sf"/>
</dbReference>
<dbReference type="InterPro" id="IPR009081">
    <property type="entry name" value="PP-bd_ACP"/>
</dbReference>
<dbReference type="InterPro" id="IPR042099">
    <property type="entry name" value="ANL_N_sf"/>
</dbReference>
<dbReference type="SUPFAM" id="SSF51735">
    <property type="entry name" value="NAD(P)-binding Rossmann-fold domains"/>
    <property type="match status" value="1"/>
</dbReference>
<dbReference type="SUPFAM" id="SSF47336">
    <property type="entry name" value="ACP-like"/>
    <property type="match status" value="2"/>
</dbReference>
<keyword evidence="4" id="KW-0489">Methyltransferase</keyword>
<feature type="region of interest" description="N-terminal hotdog fold" evidence="10">
    <location>
        <begin position="924"/>
        <end position="1058"/>
    </location>
</feature>
<dbReference type="SMART" id="SM00826">
    <property type="entry name" value="PKS_DH"/>
    <property type="match status" value="1"/>
</dbReference>
<dbReference type="Pfam" id="PF00668">
    <property type="entry name" value="Condensation"/>
    <property type="match status" value="1"/>
</dbReference>
<keyword evidence="3" id="KW-0436">Ligase</keyword>
<evidence type="ECO:0000256" key="5">
    <source>
        <dbReference type="ARBA" id="ARBA00022679"/>
    </source>
</evidence>
<dbReference type="InterPro" id="IPR014031">
    <property type="entry name" value="Ketoacyl_synth_C"/>
</dbReference>
<dbReference type="Pfam" id="PF00501">
    <property type="entry name" value="AMP-binding"/>
    <property type="match status" value="1"/>
</dbReference>
<dbReference type="PROSITE" id="PS52019">
    <property type="entry name" value="PKS_MFAS_DH"/>
    <property type="match status" value="1"/>
</dbReference>
<dbReference type="PROSITE" id="PS50075">
    <property type="entry name" value="CARRIER"/>
    <property type="match status" value="2"/>
</dbReference>
<dbReference type="SMART" id="SM00823">
    <property type="entry name" value="PKS_PP"/>
    <property type="match status" value="1"/>
</dbReference>
<dbReference type="SUPFAM" id="SSF52151">
    <property type="entry name" value="FabD/lysophospholipase-like"/>
    <property type="match status" value="1"/>
</dbReference>
<dbReference type="InterPro" id="IPR014030">
    <property type="entry name" value="Ketoacyl_synth_N"/>
</dbReference>
<dbReference type="InterPro" id="IPR036736">
    <property type="entry name" value="ACP-like_sf"/>
</dbReference>
<dbReference type="InterPro" id="IPR020806">
    <property type="entry name" value="PKS_PP-bd"/>
</dbReference>
<dbReference type="SUPFAM" id="SSF56801">
    <property type="entry name" value="Acetyl-CoA synthetase-like"/>
    <property type="match status" value="1"/>
</dbReference>
<dbReference type="InterPro" id="IPR036291">
    <property type="entry name" value="NAD(P)-bd_dom_sf"/>
</dbReference>
<dbReference type="Gene3D" id="3.30.300.30">
    <property type="match status" value="1"/>
</dbReference>
<dbReference type="Gene3D" id="3.40.50.720">
    <property type="entry name" value="NAD(P)-binding Rossmann-like Domain"/>
    <property type="match status" value="2"/>
</dbReference>
<keyword evidence="5" id="KW-0808">Transferase</keyword>
<dbReference type="InterPro" id="IPR016039">
    <property type="entry name" value="Thiolase-like"/>
</dbReference>
<dbReference type="EMBL" id="JAVFKD010000014">
    <property type="protein sequence ID" value="KAK5991540.1"/>
    <property type="molecule type" value="Genomic_DNA"/>
</dbReference>
<feature type="compositionally biased region" description="Low complexity" evidence="11">
    <location>
        <begin position="2358"/>
        <end position="2370"/>
    </location>
</feature>
<protein>
    <submittedName>
        <fullName evidence="15">Hybrid PKS-NRPS synthetase ucsA</fullName>
    </submittedName>
</protein>
<dbReference type="Pfam" id="PF08242">
    <property type="entry name" value="Methyltransf_12"/>
    <property type="match status" value="1"/>
</dbReference>
<keyword evidence="16" id="KW-1185">Reference proteome</keyword>
<dbReference type="InterPro" id="IPR050091">
    <property type="entry name" value="PKS_NRPS_Biosynth_Enz"/>
</dbReference>
<dbReference type="Pfam" id="PF00109">
    <property type="entry name" value="ketoacyl-synt"/>
    <property type="match status" value="1"/>
</dbReference>
<evidence type="ECO:0000256" key="3">
    <source>
        <dbReference type="ARBA" id="ARBA00022598"/>
    </source>
</evidence>
<feature type="active site" description="Proton acceptor; for dehydratase activity" evidence="10">
    <location>
        <position position="955"/>
    </location>
</feature>
<evidence type="ECO:0000259" key="14">
    <source>
        <dbReference type="PROSITE" id="PS52019"/>
    </source>
</evidence>
<dbReference type="PROSITE" id="PS00606">
    <property type="entry name" value="KS3_1"/>
    <property type="match status" value="1"/>
</dbReference>
<keyword evidence="2" id="KW-0597">Phosphoprotein</keyword>
<dbReference type="Gene3D" id="3.40.50.12780">
    <property type="entry name" value="N-terminal domain of ligase-like"/>
    <property type="match status" value="1"/>
</dbReference>
<evidence type="ECO:0000256" key="9">
    <source>
        <dbReference type="ARBA" id="ARBA00029443"/>
    </source>
</evidence>
<feature type="domain" description="Carrier" evidence="12">
    <location>
        <begin position="3376"/>
        <end position="3452"/>
    </location>
</feature>
<dbReference type="InterPro" id="IPR001242">
    <property type="entry name" value="Condensation_dom"/>
</dbReference>
<dbReference type="Gene3D" id="3.30.559.30">
    <property type="entry name" value="Nonribosomal peptide synthetase, condensation domain"/>
    <property type="match status" value="1"/>
</dbReference>
<keyword evidence="7" id="KW-0560">Oxidoreductase</keyword>
<dbReference type="Pfam" id="PF00698">
    <property type="entry name" value="Acyl_transf_1"/>
    <property type="match status" value="1"/>
</dbReference>
<proteinExistence type="inferred from homology"/>
<feature type="region of interest" description="Disordered" evidence="11">
    <location>
        <begin position="2308"/>
        <end position="2338"/>
    </location>
</feature>
<dbReference type="PROSITE" id="PS52004">
    <property type="entry name" value="KS3_2"/>
    <property type="match status" value="1"/>
</dbReference>
<dbReference type="InterPro" id="IPR029063">
    <property type="entry name" value="SAM-dependent_MTases_sf"/>
</dbReference>
<comment type="caution">
    <text evidence="15">The sequence shown here is derived from an EMBL/GenBank/DDBJ whole genome shotgun (WGS) entry which is preliminary data.</text>
</comment>
<dbReference type="SUPFAM" id="SSF52777">
    <property type="entry name" value="CoA-dependent acyltransferases"/>
    <property type="match status" value="2"/>
</dbReference>
<dbReference type="Pfam" id="PF08659">
    <property type="entry name" value="KR"/>
    <property type="match status" value="1"/>
</dbReference>
<dbReference type="SMART" id="SM00822">
    <property type="entry name" value="PKS_KR"/>
    <property type="match status" value="1"/>
</dbReference>
<dbReference type="InterPro" id="IPR013217">
    <property type="entry name" value="Methyltransf_12"/>
</dbReference>
<dbReference type="SUPFAM" id="SSF53901">
    <property type="entry name" value="Thiolase-like"/>
    <property type="match status" value="1"/>
</dbReference>
<feature type="domain" description="Ketosynthase family 3 (KS3)" evidence="13">
    <location>
        <begin position="1"/>
        <end position="405"/>
    </location>
</feature>
<dbReference type="Gene3D" id="3.10.129.110">
    <property type="entry name" value="Polyketide synthase dehydratase"/>
    <property type="match status" value="1"/>
</dbReference>
<dbReference type="PANTHER" id="PTHR43775">
    <property type="entry name" value="FATTY ACID SYNTHASE"/>
    <property type="match status" value="1"/>
</dbReference>
<accession>A0ABR0SHB5</accession>
<dbReference type="PANTHER" id="PTHR43775:SF20">
    <property type="entry name" value="HYBRID PKS-NRPS SYNTHETASE APDA"/>
    <property type="match status" value="1"/>
</dbReference>
<organism evidence="15 16">
    <name type="scientific">Cladobotryum mycophilum</name>
    <dbReference type="NCBI Taxonomy" id="491253"/>
    <lineage>
        <taxon>Eukaryota</taxon>
        <taxon>Fungi</taxon>
        <taxon>Dikarya</taxon>
        <taxon>Ascomycota</taxon>
        <taxon>Pezizomycotina</taxon>
        <taxon>Sordariomycetes</taxon>
        <taxon>Hypocreomycetidae</taxon>
        <taxon>Hypocreales</taxon>
        <taxon>Hypocreaceae</taxon>
        <taxon>Cladobotryum</taxon>
    </lineage>
</organism>
<dbReference type="Pfam" id="PF00550">
    <property type="entry name" value="PP-binding"/>
    <property type="match status" value="1"/>
</dbReference>
<dbReference type="PROSITE" id="PS00012">
    <property type="entry name" value="PHOSPHOPANTETHEINE"/>
    <property type="match status" value="1"/>
</dbReference>
<evidence type="ECO:0000313" key="15">
    <source>
        <dbReference type="EMBL" id="KAK5991540.1"/>
    </source>
</evidence>
<dbReference type="InterPro" id="IPR001227">
    <property type="entry name" value="Ac_transferase_dom_sf"/>
</dbReference>
<feature type="domain" description="Carrier" evidence="12">
    <location>
        <begin position="2227"/>
        <end position="2305"/>
    </location>
</feature>
<dbReference type="CDD" id="cd05930">
    <property type="entry name" value="A_NRPS"/>
    <property type="match status" value="1"/>
</dbReference>
<feature type="region of interest" description="C-terminal hotdog fold" evidence="10">
    <location>
        <begin position="1073"/>
        <end position="1226"/>
    </location>
</feature>
<dbReference type="Pfam" id="PF16197">
    <property type="entry name" value="KAsynt_C_assoc"/>
    <property type="match status" value="1"/>
</dbReference>
<dbReference type="InterPro" id="IPR032821">
    <property type="entry name" value="PKS_assoc"/>
</dbReference>
<evidence type="ECO:0000256" key="11">
    <source>
        <dbReference type="SAM" id="MobiDB-lite"/>
    </source>
</evidence>
<dbReference type="InterPro" id="IPR000873">
    <property type="entry name" value="AMP-dep_synth/lig_dom"/>
</dbReference>
<dbReference type="InterPro" id="IPR018201">
    <property type="entry name" value="Ketoacyl_synth_AS"/>
</dbReference>
<evidence type="ECO:0000256" key="7">
    <source>
        <dbReference type="ARBA" id="ARBA00023002"/>
    </source>
</evidence>
<dbReference type="Gene3D" id="3.30.559.10">
    <property type="entry name" value="Chloramphenicol acetyltransferase-like domain"/>
    <property type="match status" value="1"/>
</dbReference>
<dbReference type="SMART" id="SM00827">
    <property type="entry name" value="PKS_AT"/>
    <property type="match status" value="1"/>
</dbReference>
<dbReference type="InterPro" id="IPR016035">
    <property type="entry name" value="Acyl_Trfase/lysoPLipase"/>
</dbReference>
<dbReference type="InterPro" id="IPR023213">
    <property type="entry name" value="CAT-like_dom_sf"/>
</dbReference>
<keyword evidence="8" id="KW-0511">Multifunctional enzyme</keyword>
<dbReference type="Proteomes" id="UP001338125">
    <property type="component" value="Unassembled WGS sequence"/>
</dbReference>
<dbReference type="Pfam" id="PF21089">
    <property type="entry name" value="PKS_DH_N"/>
    <property type="match status" value="1"/>
</dbReference>
<dbReference type="Gene3D" id="3.40.366.10">
    <property type="entry name" value="Malonyl-Coenzyme A Acyl Carrier Protein, domain 2"/>
    <property type="match status" value="1"/>
</dbReference>
<dbReference type="Gene3D" id="3.40.47.10">
    <property type="match status" value="1"/>
</dbReference>
<dbReference type="Gene3D" id="3.40.50.150">
    <property type="entry name" value="Vaccinia Virus protein VP39"/>
    <property type="match status" value="1"/>
</dbReference>
<keyword evidence="1" id="KW-0596">Phosphopantetheine</keyword>